<accession>A0A6I2MCP7</accession>
<name>A0A6I2MCP7_9BACI</name>
<dbReference type="EMBL" id="WKKF01000003">
    <property type="protein sequence ID" value="MRX55077.1"/>
    <property type="molecule type" value="Genomic_DNA"/>
</dbReference>
<dbReference type="Proteomes" id="UP000441585">
    <property type="component" value="Unassembled WGS sequence"/>
</dbReference>
<dbReference type="Pfam" id="PF14435">
    <property type="entry name" value="SUKH-4"/>
    <property type="match status" value="1"/>
</dbReference>
<keyword evidence="2" id="KW-1185">Reference proteome</keyword>
<evidence type="ECO:0000313" key="1">
    <source>
        <dbReference type="EMBL" id="MRX55077.1"/>
    </source>
</evidence>
<protein>
    <recommendedName>
        <fullName evidence="3">SUKH-4 immunity protein</fullName>
    </recommendedName>
</protein>
<dbReference type="RefSeq" id="WP_070879581.1">
    <property type="nucleotide sequence ID" value="NZ_CAJGAA010000004.1"/>
</dbReference>
<evidence type="ECO:0008006" key="3">
    <source>
        <dbReference type="Google" id="ProtNLM"/>
    </source>
</evidence>
<comment type="caution">
    <text evidence="1">The sequence shown here is derived from an EMBL/GenBank/DDBJ whole genome shotgun (WGS) entry which is preliminary data.</text>
</comment>
<dbReference type="InterPro" id="IPR025851">
    <property type="entry name" value="SUKH-4"/>
</dbReference>
<organism evidence="1 2">
    <name type="scientific">Metabacillus idriensis</name>
    <dbReference type="NCBI Taxonomy" id="324768"/>
    <lineage>
        <taxon>Bacteria</taxon>
        <taxon>Bacillati</taxon>
        <taxon>Bacillota</taxon>
        <taxon>Bacilli</taxon>
        <taxon>Bacillales</taxon>
        <taxon>Bacillaceae</taxon>
        <taxon>Metabacillus</taxon>
    </lineage>
</organism>
<dbReference type="AlphaFoldDB" id="A0A6I2MCP7"/>
<evidence type="ECO:0000313" key="2">
    <source>
        <dbReference type="Proteomes" id="UP000441585"/>
    </source>
</evidence>
<gene>
    <name evidence="1" type="ORF">GJU41_13935</name>
</gene>
<reference evidence="1 2" key="1">
    <citation type="submission" date="2019-11" db="EMBL/GenBank/DDBJ databases">
        <title>Bacillus idriensis genome.</title>
        <authorList>
            <person name="Konopka E.N."/>
            <person name="Newman J.D."/>
        </authorList>
    </citation>
    <scope>NUCLEOTIDE SEQUENCE [LARGE SCALE GENOMIC DNA]</scope>
    <source>
        <strain evidence="1 2">DSM 19097</strain>
    </source>
</reference>
<sequence>MIKPQEFLERWNKDVYGLVHYKEDVIDNSSILNNDKNFLLIAGLPESAAPFLSFEGSDQGGGKPLNEKYEVSENKFKEFIYIGFTGENNPICISTKSGAIVSFDYQNNFDEIFINSSINQLAESLLIYVDFVKKIKLVNGRKAFLEKNAPTDLILWLEEELRKIDKNALTENSFWKIEMESYEQ</sequence>
<proteinExistence type="predicted"/>